<comment type="subcellular location">
    <subcellularLocation>
        <location evidence="1">Nucleus</location>
    </subcellularLocation>
</comment>
<dbReference type="InterPro" id="IPR004827">
    <property type="entry name" value="bZIP"/>
</dbReference>
<evidence type="ECO:0000256" key="3">
    <source>
        <dbReference type="ARBA" id="ARBA00023242"/>
    </source>
</evidence>
<dbReference type="PROSITE" id="PS50217">
    <property type="entry name" value="BZIP"/>
    <property type="match status" value="1"/>
</dbReference>
<dbReference type="PANTHER" id="PTHR22952">
    <property type="entry name" value="CAMP-RESPONSE ELEMENT BINDING PROTEIN-RELATED"/>
    <property type="match status" value="1"/>
</dbReference>
<dbReference type="Gene3D" id="1.20.5.170">
    <property type="match status" value="1"/>
</dbReference>
<dbReference type="PROSITE" id="PS00036">
    <property type="entry name" value="BZIP_BASIC"/>
    <property type="match status" value="1"/>
</dbReference>
<dbReference type="Proteomes" id="UP001293593">
    <property type="component" value="Unassembled WGS sequence"/>
</dbReference>
<dbReference type="PANTHER" id="PTHR22952:SF488">
    <property type="entry name" value="BZIP TRANSCRIPTION FACTOR"/>
    <property type="match status" value="1"/>
</dbReference>
<protein>
    <recommendedName>
        <fullName evidence="5">BZIP domain-containing protein</fullName>
    </recommendedName>
</protein>
<proteinExistence type="predicted"/>
<keyword evidence="3" id="KW-0539">Nucleus</keyword>
<gene>
    <name evidence="6" type="ORF">QN277_013461</name>
</gene>
<keyword evidence="7" id="KW-1185">Reference proteome</keyword>
<dbReference type="GO" id="GO:0003677">
    <property type="term" value="F:DNA binding"/>
    <property type="evidence" value="ECO:0007669"/>
    <property type="project" value="UniProtKB-KW"/>
</dbReference>
<dbReference type="AlphaFoldDB" id="A0AAE1N3C8"/>
<dbReference type="GO" id="GO:0045893">
    <property type="term" value="P:positive regulation of DNA-templated transcription"/>
    <property type="evidence" value="ECO:0007669"/>
    <property type="project" value="InterPro"/>
</dbReference>
<reference evidence="6" key="1">
    <citation type="submission" date="2023-10" db="EMBL/GenBank/DDBJ databases">
        <title>Chromosome-level genome of the transformable northern wattle, Acacia crassicarpa.</title>
        <authorList>
            <person name="Massaro I."/>
            <person name="Sinha N.R."/>
            <person name="Poethig S."/>
            <person name="Leichty A.R."/>
        </authorList>
    </citation>
    <scope>NUCLEOTIDE SEQUENCE</scope>
    <source>
        <strain evidence="6">Acra3RX</strain>
        <tissue evidence="6">Leaf</tissue>
    </source>
</reference>
<evidence type="ECO:0000259" key="5">
    <source>
        <dbReference type="PROSITE" id="PS50217"/>
    </source>
</evidence>
<dbReference type="FunFam" id="1.20.5.170:FF:000036">
    <property type="entry name" value="ABSCISIC ACID-INSENSITIVE 5-like protein 2"/>
    <property type="match status" value="1"/>
</dbReference>
<sequence>MGSQGEATTQEPKTQSLAYQGSSLYNLTLDEVQNQLGNLGKQLGSMNLDELLKSVGTAETTGQLASGSSSLNRQNSTTLLSGDVRKRTVDEIWRDIQQHKKSNNNKQDGKSKERQPTLGEMTLEDFLAKAGAIFDSNVPSSDQHNISQQAQWIQYQLSSSLQQHHHQNHHDVIAGLMTGHGIQQQQPNLPVAEVENPVLDSSYSENMVAATMSPSSLMGKLSDTPSPGRKREASGGDVVEKTMERRKKRMIKNRESAARSRARKQAYTQELEIKISILEEENEKLRRQYELECVLPYVPPIEAKHQLRRTSSASF</sequence>
<evidence type="ECO:0000256" key="1">
    <source>
        <dbReference type="ARBA" id="ARBA00004123"/>
    </source>
</evidence>
<feature type="compositionally biased region" description="Basic and acidic residues" evidence="4">
    <location>
        <begin position="229"/>
        <end position="241"/>
    </location>
</feature>
<keyword evidence="2" id="KW-0238">DNA-binding</keyword>
<feature type="domain" description="BZIP" evidence="5">
    <location>
        <begin position="243"/>
        <end position="290"/>
    </location>
</feature>
<feature type="region of interest" description="Disordered" evidence="4">
    <location>
        <begin position="215"/>
        <end position="241"/>
    </location>
</feature>
<evidence type="ECO:0000313" key="7">
    <source>
        <dbReference type="Proteomes" id="UP001293593"/>
    </source>
</evidence>
<evidence type="ECO:0000256" key="4">
    <source>
        <dbReference type="SAM" id="MobiDB-lite"/>
    </source>
</evidence>
<dbReference type="Pfam" id="PF00170">
    <property type="entry name" value="bZIP_1"/>
    <property type="match status" value="1"/>
</dbReference>
<dbReference type="SMART" id="SM00338">
    <property type="entry name" value="BRLZ"/>
    <property type="match status" value="1"/>
</dbReference>
<accession>A0AAE1N3C8</accession>
<evidence type="ECO:0000256" key="2">
    <source>
        <dbReference type="ARBA" id="ARBA00023125"/>
    </source>
</evidence>
<comment type="caution">
    <text evidence="6">The sequence shown here is derived from an EMBL/GenBank/DDBJ whole genome shotgun (WGS) entry which is preliminary data.</text>
</comment>
<dbReference type="GO" id="GO:0003700">
    <property type="term" value="F:DNA-binding transcription factor activity"/>
    <property type="evidence" value="ECO:0007669"/>
    <property type="project" value="InterPro"/>
</dbReference>
<dbReference type="InterPro" id="IPR043452">
    <property type="entry name" value="BZIP46-like"/>
</dbReference>
<organism evidence="6 7">
    <name type="scientific">Acacia crassicarpa</name>
    <name type="common">northern wattle</name>
    <dbReference type="NCBI Taxonomy" id="499986"/>
    <lineage>
        <taxon>Eukaryota</taxon>
        <taxon>Viridiplantae</taxon>
        <taxon>Streptophyta</taxon>
        <taxon>Embryophyta</taxon>
        <taxon>Tracheophyta</taxon>
        <taxon>Spermatophyta</taxon>
        <taxon>Magnoliopsida</taxon>
        <taxon>eudicotyledons</taxon>
        <taxon>Gunneridae</taxon>
        <taxon>Pentapetalae</taxon>
        <taxon>rosids</taxon>
        <taxon>fabids</taxon>
        <taxon>Fabales</taxon>
        <taxon>Fabaceae</taxon>
        <taxon>Caesalpinioideae</taxon>
        <taxon>mimosoid clade</taxon>
        <taxon>Acacieae</taxon>
        <taxon>Acacia</taxon>
    </lineage>
</organism>
<evidence type="ECO:0000313" key="6">
    <source>
        <dbReference type="EMBL" id="KAK4282037.1"/>
    </source>
</evidence>
<dbReference type="SUPFAM" id="SSF57959">
    <property type="entry name" value="Leucine zipper domain"/>
    <property type="match status" value="1"/>
</dbReference>
<dbReference type="GO" id="GO:0005634">
    <property type="term" value="C:nucleus"/>
    <property type="evidence" value="ECO:0007669"/>
    <property type="project" value="UniProtKB-SubCell"/>
</dbReference>
<dbReference type="CDD" id="cd14707">
    <property type="entry name" value="bZIP_plant_BZIP46"/>
    <property type="match status" value="1"/>
</dbReference>
<dbReference type="EMBL" id="JAWXYG010000002">
    <property type="protein sequence ID" value="KAK4282037.1"/>
    <property type="molecule type" value="Genomic_DNA"/>
</dbReference>
<name>A0AAE1N3C8_9FABA</name>
<feature type="region of interest" description="Disordered" evidence="4">
    <location>
        <begin position="95"/>
        <end position="118"/>
    </location>
</feature>
<dbReference type="InterPro" id="IPR046347">
    <property type="entry name" value="bZIP_sf"/>
</dbReference>